<dbReference type="EMBL" id="JBDLOU010000015">
    <property type="protein sequence ID" value="MEX3738523.1"/>
    <property type="molecule type" value="Genomic_DNA"/>
</dbReference>
<feature type="domain" description="Tyr recombinase" evidence="6">
    <location>
        <begin position="203"/>
        <end position="380"/>
    </location>
</feature>
<dbReference type="InterPro" id="IPR002104">
    <property type="entry name" value="Integrase_catalytic"/>
</dbReference>
<name>A0ABV3VEJ9_9MYCO</name>
<dbReference type="InterPro" id="IPR050090">
    <property type="entry name" value="Tyrosine_recombinase_XerCD"/>
</dbReference>
<keyword evidence="9" id="KW-1185">Reference proteome</keyword>
<dbReference type="InterPro" id="IPR004107">
    <property type="entry name" value="Integrase_SAM-like_N"/>
</dbReference>
<dbReference type="Pfam" id="PF00589">
    <property type="entry name" value="Phage_integrase"/>
    <property type="match status" value="1"/>
</dbReference>
<evidence type="ECO:0000313" key="9">
    <source>
        <dbReference type="Proteomes" id="UP001558474"/>
    </source>
</evidence>
<evidence type="ECO:0000256" key="3">
    <source>
        <dbReference type="ARBA" id="ARBA00023172"/>
    </source>
</evidence>
<organism evidence="8 9">
    <name type="scientific">Mycolicibacterium porcinum</name>
    <dbReference type="NCBI Taxonomy" id="39693"/>
    <lineage>
        <taxon>Bacteria</taxon>
        <taxon>Bacillati</taxon>
        <taxon>Actinomycetota</taxon>
        <taxon>Actinomycetes</taxon>
        <taxon>Mycobacteriales</taxon>
        <taxon>Mycobacteriaceae</taxon>
        <taxon>Mycolicibacterium</taxon>
    </lineage>
</organism>
<dbReference type="PROSITE" id="PS51900">
    <property type="entry name" value="CB"/>
    <property type="match status" value="1"/>
</dbReference>
<reference evidence="8 9" key="1">
    <citation type="submission" date="2024-04" db="EMBL/GenBank/DDBJ databases">
        <title>Genomic Markers of Mycobacteria.</title>
        <authorList>
            <person name="Soliman M.S."/>
            <person name="Elkholy A."/>
            <person name="Soliman N.S."/>
            <person name="Abbas A."/>
            <person name="Khayrat S."/>
            <person name="Shawky S."/>
        </authorList>
    </citation>
    <scope>NUCLEOTIDE SEQUENCE [LARGE SCALE GENOMIC DNA]</scope>
    <source>
        <strain evidence="8 9">Egy-CU-AM5</strain>
    </source>
</reference>
<evidence type="ECO:0000313" key="8">
    <source>
        <dbReference type="EMBL" id="MEX3738523.1"/>
    </source>
</evidence>
<keyword evidence="2 4" id="KW-0238">DNA-binding</keyword>
<dbReference type="Gene3D" id="1.10.150.130">
    <property type="match status" value="1"/>
</dbReference>
<evidence type="ECO:0000256" key="1">
    <source>
        <dbReference type="ARBA" id="ARBA00022908"/>
    </source>
</evidence>
<comment type="caution">
    <text evidence="8">The sequence shown here is derived from an EMBL/GenBank/DDBJ whole genome shotgun (WGS) entry which is preliminary data.</text>
</comment>
<dbReference type="Proteomes" id="UP001558474">
    <property type="component" value="Unassembled WGS sequence"/>
</dbReference>
<dbReference type="CDD" id="cd00397">
    <property type="entry name" value="DNA_BRE_C"/>
    <property type="match status" value="1"/>
</dbReference>
<accession>A0ABV3VEJ9</accession>
<protein>
    <submittedName>
        <fullName evidence="8">Tyrosine-type recombinase/integrase</fullName>
    </submittedName>
</protein>
<evidence type="ECO:0000256" key="5">
    <source>
        <dbReference type="SAM" id="MobiDB-lite"/>
    </source>
</evidence>
<dbReference type="InterPro" id="IPR013762">
    <property type="entry name" value="Integrase-like_cat_sf"/>
</dbReference>
<evidence type="ECO:0000256" key="2">
    <source>
        <dbReference type="ARBA" id="ARBA00023125"/>
    </source>
</evidence>
<feature type="region of interest" description="Disordered" evidence="5">
    <location>
        <begin position="106"/>
        <end position="130"/>
    </location>
</feature>
<proteinExistence type="predicted"/>
<keyword evidence="1" id="KW-0229">DNA integration</keyword>
<dbReference type="Gene3D" id="1.10.443.10">
    <property type="entry name" value="Intergrase catalytic core"/>
    <property type="match status" value="1"/>
</dbReference>
<evidence type="ECO:0000256" key="4">
    <source>
        <dbReference type="PROSITE-ProRule" id="PRU01248"/>
    </source>
</evidence>
<dbReference type="InterPro" id="IPR044068">
    <property type="entry name" value="CB"/>
</dbReference>
<dbReference type="InterPro" id="IPR011010">
    <property type="entry name" value="DNA_brk_join_enz"/>
</dbReference>
<dbReference type="RefSeq" id="WP_368572867.1">
    <property type="nucleotide sequence ID" value="NZ_JBDLOU010000015.1"/>
</dbReference>
<evidence type="ECO:0000259" key="7">
    <source>
        <dbReference type="PROSITE" id="PS51900"/>
    </source>
</evidence>
<dbReference type="PANTHER" id="PTHR30349:SF81">
    <property type="entry name" value="TYROSINE RECOMBINASE XERC"/>
    <property type="match status" value="1"/>
</dbReference>
<dbReference type="PROSITE" id="PS51898">
    <property type="entry name" value="TYR_RECOMBINASE"/>
    <property type="match status" value="1"/>
</dbReference>
<gene>
    <name evidence="8" type="ORF">ABFW12_09760</name>
</gene>
<feature type="domain" description="Core-binding (CB)" evidence="7">
    <location>
        <begin position="42"/>
        <end position="158"/>
    </location>
</feature>
<feature type="compositionally biased region" description="Basic and acidic residues" evidence="5">
    <location>
        <begin position="106"/>
        <end position="118"/>
    </location>
</feature>
<dbReference type="SUPFAM" id="SSF56349">
    <property type="entry name" value="DNA breaking-rejoining enzymes"/>
    <property type="match status" value="1"/>
</dbReference>
<dbReference type="PANTHER" id="PTHR30349">
    <property type="entry name" value="PHAGE INTEGRASE-RELATED"/>
    <property type="match status" value="1"/>
</dbReference>
<evidence type="ECO:0000259" key="6">
    <source>
        <dbReference type="PROSITE" id="PS51898"/>
    </source>
</evidence>
<dbReference type="Pfam" id="PF02899">
    <property type="entry name" value="Phage_int_SAM_1"/>
    <property type="match status" value="1"/>
</dbReference>
<keyword evidence="3" id="KW-0233">DNA recombination</keyword>
<sequence length="410" mass="46029">MVEIDDGQDDLRVVSGLAVPRVGAVIRGPGRGVPWRLVDADGTDVTAAQRWLAELHANGNPGTTLRAYAYDLLNWLRFLDVIGVDWKYATRTEVRDWVRWHLENPNHQRRRGNGDHPHRPAPGAINEKTGKPYLDDAYARATINRQLSAISGFYEYAIETDVGPMVNPVPRSRSELARAYARVSPNEPRRTKRAPYRQKIVQRAPRALSDELYEDVFTALTCNRDRAIVASAVSSGMRAGELLSMRRGLLHAGNHTAEVIPKGGGGERVLVRLSPSAFVWIARYLAERPPGPADEPVWMTRRGSPRPLTYWALRRILERTNAVIGSNVTMHDFRHTFCMRLAADDNLTVAEMQELMRHAALDSTMVYLRANPDDLITKLQEHWNRPPMPPPSPAQGYAAEDLRVLFGGDD</sequence>
<dbReference type="InterPro" id="IPR010998">
    <property type="entry name" value="Integrase_recombinase_N"/>
</dbReference>